<evidence type="ECO:0000313" key="3">
    <source>
        <dbReference type="EMBL" id="GLV54553.1"/>
    </source>
</evidence>
<dbReference type="SUPFAM" id="SSF51735">
    <property type="entry name" value="NAD(P)-binding Rossmann-fold domains"/>
    <property type="match status" value="1"/>
</dbReference>
<dbReference type="EMBL" id="BSRI01000001">
    <property type="protein sequence ID" value="GLV54553.1"/>
    <property type="molecule type" value="Genomic_DNA"/>
</dbReference>
<proteinExistence type="predicted"/>
<evidence type="ECO:0000256" key="1">
    <source>
        <dbReference type="SAM" id="MobiDB-lite"/>
    </source>
</evidence>
<dbReference type="InterPro" id="IPR036291">
    <property type="entry name" value="NAD(P)-bd_dom_sf"/>
</dbReference>
<reference evidence="3 4" key="1">
    <citation type="submission" date="2023-02" db="EMBL/GenBank/DDBJ databases">
        <title>Dictyobacter halimunensis sp. nov., a new member of the class Ktedonobacteria from forest soil in a geothermal area.</title>
        <authorList>
            <person name="Rachmania M.K."/>
            <person name="Ningsih F."/>
            <person name="Sakai Y."/>
            <person name="Yabe S."/>
            <person name="Yokota A."/>
            <person name="Sjamsuridzal W."/>
        </authorList>
    </citation>
    <scope>NUCLEOTIDE SEQUENCE [LARGE SCALE GENOMIC DNA]</scope>
    <source>
        <strain evidence="3 4">S3.2.2.5</strain>
    </source>
</reference>
<evidence type="ECO:0000313" key="4">
    <source>
        <dbReference type="Proteomes" id="UP001344906"/>
    </source>
</evidence>
<keyword evidence="4" id="KW-1185">Reference proteome</keyword>
<dbReference type="InterPro" id="IPR016040">
    <property type="entry name" value="NAD(P)-bd_dom"/>
</dbReference>
<dbReference type="Gene3D" id="3.90.25.10">
    <property type="entry name" value="UDP-galactose 4-epimerase, domain 1"/>
    <property type="match status" value="1"/>
</dbReference>
<evidence type="ECO:0000259" key="2">
    <source>
        <dbReference type="Pfam" id="PF16363"/>
    </source>
</evidence>
<feature type="compositionally biased region" description="Polar residues" evidence="1">
    <location>
        <begin position="280"/>
        <end position="295"/>
    </location>
</feature>
<dbReference type="Gene3D" id="3.40.50.720">
    <property type="entry name" value="NAD(P)-binding Rossmann-like Domain"/>
    <property type="match status" value="1"/>
</dbReference>
<dbReference type="PROSITE" id="PS51257">
    <property type="entry name" value="PROKAR_LIPOPROTEIN"/>
    <property type="match status" value="1"/>
</dbReference>
<dbReference type="PANTHER" id="PTHR43000">
    <property type="entry name" value="DTDP-D-GLUCOSE 4,6-DEHYDRATASE-RELATED"/>
    <property type="match status" value="1"/>
</dbReference>
<feature type="domain" description="NAD(P)-binding" evidence="2">
    <location>
        <begin position="8"/>
        <end position="310"/>
    </location>
</feature>
<organism evidence="3 4">
    <name type="scientific">Dictyobacter halimunensis</name>
    <dbReference type="NCBI Taxonomy" id="3026934"/>
    <lineage>
        <taxon>Bacteria</taxon>
        <taxon>Bacillati</taxon>
        <taxon>Chloroflexota</taxon>
        <taxon>Ktedonobacteria</taxon>
        <taxon>Ktedonobacterales</taxon>
        <taxon>Dictyobacteraceae</taxon>
        <taxon>Dictyobacter</taxon>
    </lineage>
</organism>
<dbReference type="Pfam" id="PF16363">
    <property type="entry name" value="GDP_Man_Dehyd"/>
    <property type="match status" value="1"/>
</dbReference>
<gene>
    <name evidence="3" type="ORF">KDH_14000</name>
</gene>
<protein>
    <submittedName>
        <fullName evidence="3">GDP-mannose 4,6-dehydratase</fullName>
    </submittedName>
</protein>
<sequence>MTVPARILITGVSGFVGSYLAQACLRRYPKATIFGLYRQHLALPIPQTGIQSVSGDVLSLESMQNVVDRARPDLVFHLAAQSSVASSWSDPIRTLRVNAEGAIHLFEALRLAGLMARIVVVGSGEQYGAVPPEVNLIKESQPFHPTNPYAVAKAAQDLYAYQYFVAYRLPTIRVRPFNHFGPRQLPTFVIASLARQIALIEAGKIEPVLSVGNLQARRDFLPVEAVVQAYLAVAERGQPGEAYNIGLGMAYSIADILNMLLQHTDHPIRVQQDHNRLRPSDQSAARADTSQLQRHTSWRPDVDLNQALKHTLDYWRSIVTTTTDSHQ</sequence>
<name>A0ABQ6FJX9_9CHLR</name>
<feature type="region of interest" description="Disordered" evidence="1">
    <location>
        <begin position="274"/>
        <end position="298"/>
    </location>
</feature>
<dbReference type="RefSeq" id="WP_338248211.1">
    <property type="nucleotide sequence ID" value="NZ_BSRI01000001.1"/>
</dbReference>
<comment type="caution">
    <text evidence="3">The sequence shown here is derived from an EMBL/GenBank/DDBJ whole genome shotgun (WGS) entry which is preliminary data.</text>
</comment>
<accession>A0ABQ6FJX9</accession>
<dbReference type="Proteomes" id="UP001344906">
    <property type="component" value="Unassembled WGS sequence"/>
</dbReference>